<evidence type="ECO:0000313" key="4">
    <source>
        <dbReference type="EMBL" id="KAF9674940.1"/>
    </source>
</evidence>
<dbReference type="InterPro" id="IPR040389">
    <property type="entry name" value="SMR"/>
</dbReference>
<sequence length="102" mass="11823">MSSDQELFQNLPELGLKVIIKADHDGEDDECCTPTSAQHEIPAFLTCPPAPKKPRRRSPGSRKRRLSNLHFFEVVNREEVDLFFRSNKKASWFRIWGGRLNQ</sequence>
<keyword evidence="2" id="KW-0131">Cell cycle</keyword>
<proteinExistence type="predicted"/>
<feature type="compositionally biased region" description="Basic residues" evidence="3">
    <location>
        <begin position="52"/>
        <end position="63"/>
    </location>
</feature>
<gene>
    <name evidence="4" type="ORF">SADUNF_Sadunf10G0179900</name>
</gene>
<dbReference type="EMBL" id="JADGMS010000010">
    <property type="protein sequence ID" value="KAF9674940.1"/>
    <property type="molecule type" value="Genomic_DNA"/>
</dbReference>
<keyword evidence="5" id="KW-1185">Reference proteome</keyword>
<organism evidence="4 5">
    <name type="scientific">Salix dunnii</name>
    <dbReference type="NCBI Taxonomy" id="1413687"/>
    <lineage>
        <taxon>Eukaryota</taxon>
        <taxon>Viridiplantae</taxon>
        <taxon>Streptophyta</taxon>
        <taxon>Embryophyta</taxon>
        <taxon>Tracheophyta</taxon>
        <taxon>Spermatophyta</taxon>
        <taxon>Magnoliopsida</taxon>
        <taxon>eudicotyledons</taxon>
        <taxon>Gunneridae</taxon>
        <taxon>Pentapetalae</taxon>
        <taxon>rosids</taxon>
        <taxon>fabids</taxon>
        <taxon>Malpighiales</taxon>
        <taxon>Salicaceae</taxon>
        <taxon>Saliceae</taxon>
        <taxon>Salix</taxon>
    </lineage>
</organism>
<evidence type="ECO:0000256" key="1">
    <source>
        <dbReference type="ARBA" id="ARBA00023013"/>
    </source>
</evidence>
<dbReference type="AlphaFoldDB" id="A0A835JPD4"/>
<comment type="caution">
    <text evidence="4">The sequence shown here is derived from an EMBL/GenBank/DDBJ whole genome shotgun (WGS) entry which is preliminary data.</text>
</comment>
<dbReference type="Proteomes" id="UP000657918">
    <property type="component" value="Unassembled WGS sequence"/>
</dbReference>
<feature type="region of interest" description="Disordered" evidence="3">
    <location>
        <begin position="44"/>
        <end position="63"/>
    </location>
</feature>
<evidence type="ECO:0000256" key="2">
    <source>
        <dbReference type="ARBA" id="ARBA00023306"/>
    </source>
</evidence>
<accession>A0A835JPD4</accession>
<reference evidence="4 5" key="1">
    <citation type="submission" date="2020-10" db="EMBL/GenBank/DDBJ databases">
        <title>Plant Genome Project.</title>
        <authorList>
            <person name="Zhang R.-G."/>
        </authorList>
    </citation>
    <scope>NUCLEOTIDE SEQUENCE [LARGE SCALE GENOMIC DNA]</scope>
    <source>
        <strain evidence="4">FAFU-HL-1</strain>
        <tissue evidence="4">Leaf</tissue>
    </source>
</reference>
<name>A0A835JPD4_9ROSI</name>
<dbReference type="PANTHER" id="PTHR33142:SF13">
    <property type="entry name" value="CYCLIN-DEPENDENT PROTEIN KINASE INHIBITOR SMR1"/>
    <property type="match status" value="1"/>
</dbReference>
<dbReference type="GO" id="GO:0004860">
    <property type="term" value="F:protein kinase inhibitor activity"/>
    <property type="evidence" value="ECO:0007669"/>
    <property type="project" value="UniProtKB-KW"/>
</dbReference>
<dbReference type="GO" id="GO:0032875">
    <property type="term" value="P:regulation of DNA endoreduplication"/>
    <property type="evidence" value="ECO:0007669"/>
    <property type="project" value="InterPro"/>
</dbReference>
<protein>
    <submittedName>
        <fullName evidence="4">Uncharacterized protein</fullName>
    </submittedName>
</protein>
<dbReference type="PANTHER" id="PTHR33142">
    <property type="entry name" value="CYCLIN-DEPENDENT PROTEIN KINASE INHIBITOR SMR13"/>
    <property type="match status" value="1"/>
</dbReference>
<evidence type="ECO:0000256" key="3">
    <source>
        <dbReference type="SAM" id="MobiDB-lite"/>
    </source>
</evidence>
<dbReference type="OrthoDB" id="662905at2759"/>
<evidence type="ECO:0000313" key="5">
    <source>
        <dbReference type="Proteomes" id="UP000657918"/>
    </source>
</evidence>
<keyword evidence="1" id="KW-0649">Protein kinase inhibitor</keyword>